<evidence type="ECO:0000313" key="2">
    <source>
        <dbReference type="Proteomes" id="UP000325315"/>
    </source>
</evidence>
<dbReference type="AlphaFoldDB" id="A0A5B6VD11"/>
<sequence length="99" mass="11651">MHISFVYESKNPDIQKNTILELKNVSFFENIFPCKTRKVDSSSTKRTSKTIDENKAEHQMYNDVIWSFESTLWKDIIKSEIDSTMQNYTWGINGSSFEK</sequence>
<reference evidence="1" key="1">
    <citation type="submission" date="2019-08" db="EMBL/GenBank/DDBJ databases">
        <authorList>
            <person name="Liu F."/>
        </authorList>
    </citation>
    <scope>NUCLEOTIDE SEQUENCE [LARGE SCALE GENOMIC DNA]</scope>
    <source>
        <strain evidence="1">PA1801</strain>
        <tissue evidence="1">Leaf</tissue>
    </source>
</reference>
<proteinExistence type="predicted"/>
<comment type="caution">
    <text evidence="1">The sequence shown here is derived from an EMBL/GenBank/DDBJ whole genome shotgun (WGS) entry which is preliminary data.</text>
</comment>
<dbReference type="EMBL" id="SMMG02000007">
    <property type="protein sequence ID" value="KAA3466917.1"/>
    <property type="molecule type" value="Genomic_DNA"/>
</dbReference>
<evidence type="ECO:0000313" key="1">
    <source>
        <dbReference type="EMBL" id="KAA3466917.1"/>
    </source>
</evidence>
<protein>
    <submittedName>
        <fullName evidence="1">Zinc finger, CCHC-type</fullName>
    </submittedName>
</protein>
<keyword evidence="2" id="KW-1185">Reference proteome</keyword>
<gene>
    <name evidence="1" type="ORF">EPI10_001977</name>
</gene>
<accession>A0A5B6VD11</accession>
<dbReference type="OrthoDB" id="1745358at2759"/>
<dbReference type="Proteomes" id="UP000325315">
    <property type="component" value="Unassembled WGS sequence"/>
</dbReference>
<organism evidence="1 2">
    <name type="scientific">Gossypium australe</name>
    <dbReference type="NCBI Taxonomy" id="47621"/>
    <lineage>
        <taxon>Eukaryota</taxon>
        <taxon>Viridiplantae</taxon>
        <taxon>Streptophyta</taxon>
        <taxon>Embryophyta</taxon>
        <taxon>Tracheophyta</taxon>
        <taxon>Spermatophyta</taxon>
        <taxon>Magnoliopsida</taxon>
        <taxon>eudicotyledons</taxon>
        <taxon>Gunneridae</taxon>
        <taxon>Pentapetalae</taxon>
        <taxon>rosids</taxon>
        <taxon>malvids</taxon>
        <taxon>Malvales</taxon>
        <taxon>Malvaceae</taxon>
        <taxon>Malvoideae</taxon>
        <taxon>Gossypium</taxon>
    </lineage>
</organism>
<name>A0A5B6VD11_9ROSI</name>